<protein>
    <submittedName>
        <fullName evidence="1">Uncharacterized protein</fullName>
    </submittedName>
</protein>
<dbReference type="AlphaFoldDB" id="A0A067QR88"/>
<evidence type="ECO:0000313" key="1">
    <source>
        <dbReference type="EMBL" id="KDR11984.1"/>
    </source>
</evidence>
<organism evidence="1 2">
    <name type="scientific">Zootermopsis nevadensis</name>
    <name type="common">Dampwood termite</name>
    <dbReference type="NCBI Taxonomy" id="136037"/>
    <lineage>
        <taxon>Eukaryota</taxon>
        <taxon>Metazoa</taxon>
        <taxon>Ecdysozoa</taxon>
        <taxon>Arthropoda</taxon>
        <taxon>Hexapoda</taxon>
        <taxon>Insecta</taxon>
        <taxon>Pterygota</taxon>
        <taxon>Neoptera</taxon>
        <taxon>Polyneoptera</taxon>
        <taxon>Dictyoptera</taxon>
        <taxon>Blattodea</taxon>
        <taxon>Blattoidea</taxon>
        <taxon>Termitoidae</taxon>
        <taxon>Termopsidae</taxon>
        <taxon>Zootermopsis</taxon>
    </lineage>
</organism>
<proteinExistence type="predicted"/>
<gene>
    <name evidence="1" type="ORF">L798_13640</name>
</gene>
<accession>A0A067QR88</accession>
<sequence length="92" mass="10097">MRHVWPWRFATSLPAPWSTRNLTISKCPSKHAARSGVELVRVVLLTQASLRTRRRTTGKCPAAAAHHSGGAPSIVSPSKTTVRMTNNNNFCC</sequence>
<keyword evidence="2" id="KW-1185">Reference proteome</keyword>
<dbReference type="EMBL" id="KK853055">
    <property type="protein sequence ID" value="KDR11984.1"/>
    <property type="molecule type" value="Genomic_DNA"/>
</dbReference>
<dbReference type="InParanoid" id="A0A067QR88"/>
<dbReference type="Proteomes" id="UP000027135">
    <property type="component" value="Unassembled WGS sequence"/>
</dbReference>
<name>A0A067QR88_ZOONE</name>
<reference evidence="1 2" key="1">
    <citation type="journal article" date="2014" name="Nat. Commun.">
        <title>Molecular traces of alternative social organization in a termite genome.</title>
        <authorList>
            <person name="Terrapon N."/>
            <person name="Li C."/>
            <person name="Robertson H.M."/>
            <person name="Ji L."/>
            <person name="Meng X."/>
            <person name="Booth W."/>
            <person name="Chen Z."/>
            <person name="Childers C.P."/>
            <person name="Glastad K.M."/>
            <person name="Gokhale K."/>
            <person name="Gowin J."/>
            <person name="Gronenberg W."/>
            <person name="Hermansen R.A."/>
            <person name="Hu H."/>
            <person name="Hunt B.G."/>
            <person name="Huylmans A.K."/>
            <person name="Khalil S.M."/>
            <person name="Mitchell R.D."/>
            <person name="Munoz-Torres M.C."/>
            <person name="Mustard J.A."/>
            <person name="Pan H."/>
            <person name="Reese J.T."/>
            <person name="Scharf M.E."/>
            <person name="Sun F."/>
            <person name="Vogel H."/>
            <person name="Xiao J."/>
            <person name="Yang W."/>
            <person name="Yang Z."/>
            <person name="Yang Z."/>
            <person name="Zhou J."/>
            <person name="Zhu J."/>
            <person name="Brent C.S."/>
            <person name="Elsik C.G."/>
            <person name="Goodisman M.A."/>
            <person name="Liberles D.A."/>
            <person name="Roe R.M."/>
            <person name="Vargo E.L."/>
            <person name="Vilcinskas A."/>
            <person name="Wang J."/>
            <person name="Bornberg-Bauer E."/>
            <person name="Korb J."/>
            <person name="Zhang G."/>
            <person name="Liebig J."/>
        </authorList>
    </citation>
    <scope>NUCLEOTIDE SEQUENCE [LARGE SCALE GENOMIC DNA]</scope>
    <source>
        <tissue evidence="1">Whole organism</tissue>
    </source>
</reference>
<evidence type="ECO:0000313" key="2">
    <source>
        <dbReference type="Proteomes" id="UP000027135"/>
    </source>
</evidence>